<feature type="transmembrane region" description="Helical" evidence="1">
    <location>
        <begin position="100"/>
        <end position="121"/>
    </location>
</feature>
<protein>
    <submittedName>
        <fullName evidence="2">Uncharacterized protein (DUF983 family)</fullName>
    </submittedName>
</protein>
<feature type="transmembrane region" description="Helical" evidence="1">
    <location>
        <begin position="42"/>
        <end position="62"/>
    </location>
</feature>
<keyword evidence="3" id="KW-1185">Reference proteome</keyword>
<dbReference type="RefSeq" id="WP_062075606.1">
    <property type="nucleotide sequence ID" value="NZ_BBRC01000012.1"/>
</dbReference>
<name>A0A7Z0CIM7_9MICO</name>
<comment type="caution">
    <text evidence="2">The sequence shown here is derived from an EMBL/GenBank/DDBJ whole genome shotgun (WGS) entry which is preliminary data.</text>
</comment>
<dbReference type="Proteomes" id="UP000547973">
    <property type="component" value="Unassembled WGS sequence"/>
</dbReference>
<feature type="transmembrane region" description="Helical" evidence="1">
    <location>
        <begin position="168"/>
        <end position="190"/>
    </location>
</feature>
<dbReference type="NCBIfam" id="NF038065">
    <property type="entry name" value="Pr6Pr"/>
    <property type="match status" value="1"/>
</dbReference>
<feature type="transmembrane region" description="Helical" evidence="1">
    <location>
        <begin position="133"/>
        <end position="153"/>
    </location>
</feature>
<evidence type="ECO:0000313" key="2">
    <source>
        <dbReference type="EMBL" id="NYI39902.1"/>
    </source>
</evidence>
<keyword evidence="1" id="KW-1133">Transmembrane helix</keyword>
<organism evidence="2 3">
    <name type="scientific">Demequina lutea</name>
    <dbReference type="NCBI Taxonomy" id="431489"/>
    <lineage>
        <taxon>Bacteria</taxon>
        <taxon>Bacillati</taxon>
        <taxon>Actinomycetota</taxon>
        <taxon>Actinomycetes</taxon>
        <taxon>Micrococcales</taxon>
        <taxon>Demequinaceae</taxon>
        <taxon>Demequina</taxon>
    </lineage>
</organism>
<evidence type="ECO:0000313" key="3">
    <source>
        <dbReference type="Proteomes" id="UP000547973"/>
    </source>
</evidence>
<keyword evidence="1" id="KW-0472">Membrane</keyword>
<dbReference type="EMBL" id="JACBZO010000001">
    <property type="protein sequence ID" value="NYI39902.1"/>
    <property type="molecule type" value="Genomic_DNA"/>
</dbReference>
<evidence type="ECO:0000256" key="1">
    <source>
        <dbReference type="SAM" id="Phobius"/>
    </source>
</evidence>
<reference evidence="2 3" key="1">
    <citation type="submission" date="2020-07" db="EMBL/GenBank/DDBJ databases">
        <title>Sequencing the genomes of 1000 actinobacteria strains.</title>
        <authorList>
            <person name="Klenk H.-P."/>
        </authorList>
    </citation>
    <scope>NUCLEOTIDE SEQUENCE [LARGE SCALE GENOMIC DNA]</scope>
    <source>
        <strain evidence="2 3">DSM 19970</strain>
    </source>
</reference>
<dbReference type="AlphaFoldDB" id="A0A7Z0CIM7"/>
<sequence>MTTAIRTWRVLGAALIIAALVANVVRHLHLGDFAFFDTLGYFSQQSNILAAILLLVVVGYTGRPRPLWLEYARASVTMYLVIVTVVFWTLLGGFEPGDPYRWSTLTMHGISCVILLADWLLEGPRKMHPIRRAWVVLPYAVVWIAVAIVRGATDGWIPYPFMDPKDGYAPVVIVVGGIVVVGLAIGAVLFRLTRWRVVTAL</sequence>
<accession>A0A7Z0CIM7</accession>
<proteinExistence type="predicted"/>
<keyword evidence="1" id="KW-0812">Transmembrane</keyword>
<feature type="transmembrane region" description="Helical" evidence="1">
    <location>
        <begin position="74"/>
        <end position="94"/>
    </location>
</feature>
<gene>
    <name evidence="2" type="ORF">BKA03_000021</name>
</gene>
<dbReference type="OrthoDB" id="9809977at2"/>
<dbReference type="InterPro" id="IPR049713">
    <property type="entry name" value="Pr6Pr-like"/>
</dbReference>